<dbReference type="Gene3D" id="1.10.510.10">
    <property type="entry name" value="Transferase(Phosphotransferase) domain 1"/>
    <property type="match status" value="1"/>
</dbReference>
<sequence>MSEQLLDQNIDDQHELNRYINSRGSMTTDDSINSDIKHINNDVNSDNFTFEQPSSVLSPALYDYKTPPMQTGTTFPELHMSNVSNNNDSNNNNNNSTRYDDIQNLPTPIAPNNYNTRREKPYFFGSPVEETAGKKDFINLEDKGKLSPIIPNTNQSSSSALRIPKTRQQSNSRRNILVETNNLLLTGNNMTNDEGKYSNQNQRFISDYKIRDRNEISDQQLQMNIFENISQQQHHLRSFQKPPHLSNIKPVDRVVSLPVHKIDTHENLINIERHYKTSDIPESSEKEELPVHSLHFTTYSIDESKRIQHWNISYEVGAGAFSKVYLANDSKTAIKVTDVNFNKSIENSEELRLRIQNSLTRELTILKTLKHPNIIQLLGSDYIDDNESPQKPIDRIIMAMDYCKGGDLFSFVLEHRSSMSIHLIACIFSNIVSAIYYMHHKNICHRDIKLENILLKYNQLDLLLNGIEYTKSNLPIVVLSDFGLSKEIDPNDPMLSTRCGSEDYVSPELLLGMPYDGKQNDCWSLGVVLYTILESRLPFDQLPNEKIKSNTRTSKPSHRIAMISWTWYTIKNENSESYKHAKQIVKSLLTKRNKRATIDQVADNEWCSDYVIRRD</sequence>
<dbReference type="GO" id="GO:0005524">
    <property type="term" value="F:ATP binding"/>
    <property type="evidence" value="ECO:0007669"/>
    <property type="project" value="UniProtKB-KW"/>
</dbReference>
<protein>
    <submittedName>
        <fullName evidence="9">Serine/threonine protein kinase</fullName>
    </submittedName>
</protein>
<comment type="caution">
    <text evidence="9">The sequence shown here is derived from an EMBL/GenBank/DDBJ whole genome shotgun (WGS) entry which is preliminary data.</text>
</comment>
<dbReference type="InterPro" id="IPR008271">
    <property type="entry name" value="Ser/Thr_kinase_AS"/>
</dbReference>
<dbReference type="AlphaFoldDB" id="A0AAV5R1L8"/>
<evidence type="ECO:0000256" key="7">
    <source>
        <dbReference type="SAM" id="MobiDB-lite"/>
    </source>
</evidence>
<evidence type="ECO:0000256" key="5">
    <source>
        <dbReference type="ARBA" id="ARBA00022777"/>
    </source>
</evidence>
<feature type="compositionally biased region" description="Polar residues" evidence="7">
    <location>
        <begin position="150"/>
        <end position="172"/>
    </location>
</feature>
<evidence type="ECO:0000256" key="1">
    <source>
        <dbReference type="ARBA" id="ARBA00010791"/>
    </source>
</evidence>
<evidence type="ECO:0000313" key="10">
    <source>
        <dbReference type="Proteomes" id="UP001378960"/>
    </source>
</evidence>
<dbReference type="Pfam" id="PF00069">
    <property type="entry name" value="Pkinase"/>
    <property type="match status" value="1"/>
</dbReference>
<comment type="similarity">
    <text evidence="1">Belongs to the protein kinase superfamily. CAMK Ser/Thr protein kinase family. NIM1 subfamily.</text>
</comment>
<dbReference type="SUPFAM" id="SSF56112">
    <property type="entry name" value="Protein kinase-like (PK-like)"/>
    <property type="match status" value="1"/>
</dbReference>
<keyword evidence="10" id="KW-1185">Reference proteome</keyword>
<evidence type="ECO:0000256" key="6">
    <source>
        <dbReference type="ARBA" id="ARBA00022840"/>
    </source>
</evidence>
<feature type="region of interest" description="Disordered" evidence="7">
    <location>
        <begin position="72"/>
        <end position="116"/>
    </location>
</feature>
<gene>
    <name evidence="9" type="ORF">DAPK24_010910</name>
</gene>
<dbReference type="PROSITE" id="PS00108">
    <property type="entry name" value="PROTEIN_KINASE_ST"/>
    <property type="match status" value="1"/>
</dbReference>
<evidence type="ECO:0000256" key="3">
    <source>
        <dbReference type="ARBA" id="ARBA00022679"/>
    </source>
</evidence>
<keyword evidence="6" id="KW-0067">ATP-binding</keyword>
<evidence type="ECO:0000256" key="4">
    <source>
        <dbReference type="ARBA" id="ARBA00022741"/>
    </source>
</evidence>
<keyword evidence="2 9" id="KW-0723">Serine/threonine-protein kinase</keyword>
<dbReference type="PROSITE" id="PS50011">
    <property type="entry name" value="PROTEIN_KINASE_DOM"/>
    <property type="match status" value="1"/>
</dbReference>
<dbReference type="PANTHER" id="PTHR24346">
    <property type="entry name" value="MAP/MICROTUBULE AFFINITY-REGULATING KINASE"/>
    <property type="match status" value="1"/>
</dbReference>
<dbReference type="PANTHER" id="PTHR24346:SF82">
    <property type="entry name" value="KP78A-RELATED"/>
    <property type="match status" value="1"/>
</dbReference>
<dbReference type="GO" id="GO:0004674">
    <property type="term" value="F:protein serine/threonine kinase activity"/>
    <property type="evidence" value="ECO:0007669"/>
    <property type="project" value="UniProtKB-KW"/>
</dbReference>
<feature type="region of interest" description="Disordered" evidence="7">
    <location>
        <begin position="148"/>
        <end position="172"/>
    </location>
</feature>
<dbReference type="GO" id="GO:0005737">
    <property type="term" value="C:cytoplasm"/>
    <property type="evidence" value="ECO:0007669"/>
    <property type="project" value="TreeGrafter"/>
</dbReference>
<organism evidence="9 10">
    <name type="scientific">Pichia kluyveri</name>
    <name type="common">Yeast</name>
    <dbReference type="NCBI Taxonomy" id="36015"/>
    <lineage>
        <taxon>Eukaryota</taxon>
        <taxon>Fungi</taxon>
        <taxon>Dikarya</taxon>
        <taxon>Ascomycota</taxon>
        <taxon>Saccharomycotina</taxon>
        <taxon>Pichiomycetes</taxon>
        <taxon>Pichiales</taxon>
        <taxon>Pichiaceae</taxon>
        <taxon>Pichia</taxon>
    </lineage>
</organism>
<dbReference type="SMART" id="SM00220">
    <property type="entry name" value="S_TKc"/>
    <property type="match status" value="1"/>
</dbReference>
<reference evidence="9 10" key="1">
    <citation type="journal article" date="2023" name="Elife">
        <title>Identification of key yeast species and microbe-microbe interactions impacting larval growth of Drosophila in the wild.</title>
        <authorList>
            <person name="Mure A."/>
            <person name="Sugiura Y."/>
            <person name="Maeda R."/>
            <person name="Honda K."/>
            <person name="Sakurai N."/>
            <person name="Takahashi Y."/>
            <person name="Watada M."/>
            <person name="Katoh T."/>
            <person name="Gotoh A."/>
            <person name="Gotoh Y."/>
            <person name="Taniguchi I."/>
            <person name="Nakamura K."/>
            <person name="Hayashi T."/>
            <person name="Katayama T."/>
            <person name="Uemura T."/>
            <person name="Hattori Y."/>
        </authorList>
    </citation>
    <scope>NUCLEOTIDE SEQUENCE [LARGE SCALE GENOMIC DNA]</scope>
    <source>
        <strain evidence="9 10">PK-24</strain>
    </source>
</reference>
<dbReference type="InterPro" id="IPR011009">
    <property type="entry name" value="Kinase-like_dom_sf"/>
</dbReference>
<keyword evidence="5 9" id="KW-0418">Kinase</keyword>
<dbReference type="EMBL" id="BTGB01000001">
    <property type="protein sequence ID" value="GMM44516.1"/>
    <property type="molecule type" value="Genomic_DNA"/>
</dbReference>
<dbReference type="Proteomes" id="UP001378960">
    <property type="component" value="Unassembled WGS sequence"/>
</dbReference>
<feature type="compositionally biased region" description="Polar residues" evidence="7">
    <location>
        <begin position="104"/>
        <end position="115"/>
    </location>
</feature>
<feature type="domain" description="Protein kinase" evidence="8">
    <location>
        <begin position="310"/>
        <end position="607"/>
    </location>
</feature>
<evidence type="ECO:0000259" key="8">
    <source>
        <dbReference type="PROSITE" id="PS50011"/>
    </source>
</evidence>
<name>A0AAV5R1L8_PICKL</name>
<dbReference type="GO" id="GO:0035556">
    <property type="term" value="P:intracellular signal transduction"/>
    <property type="evidence" value="ECO:0007669"/>
    <property type="project" value="TreeGrafter"/>
</dbReference>
<keyword evidence="4" id="KW-0547">Nucleotide-binding</keyword>
<keyword evidence="3" id="KW-0808">Transferase</keyword>
<dbReference type="InterPro" id="IPR000719">
    <property type="entry name" value="Prot_kinase_dom"/>
</dbReference>
<accession>A0AAV5R1L8</accession>
<evidence type="ECO:0000256" key="2">
    <source>
        <dbReference type="ARBA" id="ARBA00022527"/>
    </source>
</evidence>
<proteinExistence type="inferred from homology"/>
<feature type="compositionally biased region" description="Low complexity" evidence="7">
    <location>
        <begin position="81"/>
        <end position="96"/>
    </location>
</feature>
<evidence type="ECO:0000313" key="9">
    <source>
        <dbReference type="EMBL" id="GMM44516.1"/>
    </source>
</evidence>